<dbReference type="Proteomes" id="UP000076969">
    <property type="component" value="Chromosome"/>
</dbReference>
<proteinExistence type="predicted"/>
<accession>A0A172WI94</accession>
<keyword evidence="2" id="KW-1185">Reference proteome</keyword>
<evidence type="ECO:0000313" key="1">
    <source>
        <dbReference type="EMBL" id="ANF23174.1"/>
    </source>
</evidence>
<protein>
    <submittedName>
        <fullName evidence="1">Uncharacterized protein</fullName>
    </submittedName>
</protein>
<dbReference type="STRING" id="1712654.A7C91_08335"/>
<evidence type="ECO:0000313" key="2">
    <source>
        <dbReference type="Proteomes" id="UP000076969"/>
    </source>
</evidence>
<dbReference type="EMBL" id="CP015520">
    <property type="protein sequence ID" value="ANF23174.1"/>
    <property type="molecule type" value="Genomic_DNA"/>
</dbReference>
<dbReference type="KEGG" id="tpie:A7C91_08335"/>
<reference evidence="2" key="1">
    <citation type="journal article" date="2016" name="Syst. Appl. Microbiol.">
        <title>Thermococcus piezophilus sp. nov., a novel hyperthermophilic and piezophilic archaeon with a broad pressure range for growth, isolated from a deepest hydrothermal vent at the Mid-Cayman Rise.</title>
        <authorList>
            <person name="Dalmasso C."/>
            <person name="Oger P."/>
            <person name="Selva G."/>
            <person name="Courtine D."/>
            <person name="L'Haridon S."/>
            <person name="Garlaschelli A."/>
            <person name="Roussel E."/>
            <person name="Miyazaki J."/>
            <person name="Reveillaud J."/>
            <person name="Jebbar M."/>
            <person name="Takai K."/>
            <person name="Maignien L."/>
            <person name="Alain K."/>
        </authorList>
    </citation>
    <scope>NUCLEOTIDE SEQUENCE [LARGE SCALE GENOMIC DNA]</scope>
    <source>
        <strain evidence="2">CDGS</strain>
    </source>
</reference>
<sequence>MMTLAFRVSDARDRRPEPQKLLTFSQLAQTFERVTEDFAPEEEAFGAIRRFLKAISEPSNF</sequence>
<name>A0A172WI94_9EURY</name>
<gene>
    <name evidence="1" type="ORF">A7C91_08335</name>
</gene>
<dbReference type="AlphaFoldDB" id="A0A172WI94"/>
<organism evidence="1 2">
    <name type="scientific">Thermococcus piezophilus</name>
    <dbReference type="NCBI Taxonomy" id="1712654"/>
    <lineage>
        <taxon>Archaea</taxon>
        <taxon>Methanobacteriati</taxon>
        <taxon>Methanobacteriota</taxon>
        <taxon>Thermococci</taxon>
        <taxon>Thermococcales</taxon>
        <taxon>Thermococcaceae</taxon>
        <taxon>Thermococcus</taxon>
    </lineage>
</organism>